<reference evidence="2" key="1">
    <citation type="journal article" date="2020" name="New Phytol.">
        <title>Comparative genomics reveals dynamic genome evolution in host specialist ectomycorrhizal fungi.</title>
        <authorList>
            <person name="Lofgren L.A."/>
            <person name="Nguyen N.H."/>
            <person name="Vilgalys R."/>
            <person name="Ruytinx J."/>
            <person name="Liao H.L."/>
            <person name="Branco S."/>
            <person name="Kuo A."/>
            <person name="LaButti K."/>
            <person name="Lipzen A."/>
            <person name="Andreopoulos W."/>
            <person name="Pangilinan J."/>
            <person name="Riley R."/>
            <person name="Hundley H."/>
            <person name="Na H."/>
            <person name="Barry K."/>
            <person name="Grigoriev I.V."/>
            <person name="Stajich J.E."/>
            <person name="Kennedy P.G."/>
        </authorList>
    </citation>
    <scope>NUCLEOTIDE SEQUENCE</scope>
    <source>
        <strain evidence="2">MN1</strain>
    </source>
</reference>
<accession>A0A9P7ALN8</accession>
<proteinExistence type="predicted"/>
<dbReference type="AlphaFoldDB" id="A0A9P7ALN8"/>
<dbReference type="EMBL" id="JABBWG010000532">
    <property type="protein sequence ID" value="KAG1791971.1"/>
    <property type="molecule type" value="Genomic_DNA"/>
</dbReference>
<dbReference type="GeneID" id="64636549"/>
<evidence type="ECO:0000313" key="2">
    <source>
        <dbReference type="EMBL" id="KAG1791971.1"/>
    </source>
</evidence>
<dbReference type="Proteomes" id="UP000807769">
    <property type="component" value="Unassembled WGS sequence"/>
</dbReference>
<keyword evidence="1" id="KW-0472">Membrane</keyword>
<organism evidence="2 3">
    <name type="scientific">Suillus subaureus</name>
    <dbReference type="NCBI Taxonomy" id="48587"/>
    <lineage>
        <taxon>Eukaryota</taxon>
        <taxon>Fungi</taxon>
        <taxon>Dikarya</taxon>
        <taxon>Basidiomycota</taxon>
        <taxon>Agaricomycotina</taxon>
        <taxon>Agaricomycetes</taxon>
        <taxon>Agaricomycetidae</taxon>
        <taxon>Boletales</taxon>
        <taxon>Suillineae</taxon>
        <taxon>Suillaceae</taxon>
        <taxon>Suillus</taxon>
    </lineage>
</organism>
<evidence type="ECO:0000313" key="3">
    <source>
        <dbReference type="Proteomes" id="UP000807769"/>
    </source>
</evidence>
<protein>
    <submittedName>
        <fullName evidence="2">Uncharacterized protein</fullName>
    </submittedName>
</protein>
<gene>
    <name evidence="2" type="ORF">BJ212DRAFT_1592989</name>
</gene>
<comment type="caution">
    <text evidence="2">The sequence shown here is derived from an EMBL/GenBank/DDBJ whole genome shotgun (WGS) entry which is preliminary data.</text>
</comment>
<keyword evidence="1" id="KW-1133">Transmembrane helix</keyword>
<evidence type="ECO:0000256" key="1">
    <source>
        <dbReference type="SAM" id="Phobius"/>
    </source>
</evidence>
<name>A0A9P7ALN8_9AGAM</name>
<dbReference type="RefSeq" id="XP_041184895.1">
    <property type="nucleotide sequence ID" value="XM_041342533.1"/>
</dbReference>
<sequence>MEYSSDDIAAARSLQLAAYCQNPLFFALTQFSVDGYILVDIFTSIALEQGKRLVCCYAIPPLYHSHHESISNAECFTNINTGFCIVSVICSECFFIIRTYALWNKNKILLAAVLSAFCMQLARSWASQGATTARLVFGSSYHFSSLPGSNWTWRISPTRLYVVLVKHNIFYYTCGFLFSVTNIFASMHLHYSYHALLYDFQFMILAILATRMHLHLWVVNRHAHSSGAPRDVSSCGLFGVVRGARLALYEMTGGG</sequence>
<feature type="transmembrane region" description="Helical" evidence="1">
    <location>
        <begin position="169"/>
        <end position="189"/>
    </location>
</feature>
<keyword evidence="3" id="KW-1185">Reference proteome</keyword>
<feature type="transmembrane region" description="Helical" evidence="1">
    <location>
        <begin position="195"/>
        <end position="214"/>
    </location>
</feature>
<keyword evidence="1" id="KW-0812">Transmembrane</keyword>